<evidence type="ECO:0000313" key="3">
    <source>
        <dbReference type="Proteomes" id="UP000184164"/>
    </source>
</evidence>
<evidence type="ECO:0000313" key="2">
    <source>
        <dbReference type="EMBL" id="SHE35797.1"/>
    </source>
</evidence>
<proteinExistence type="predicted"/>
<dbReference type="RefSeq" id="WP_072998033.1">
    <property type="nucleotide sequence ID" value="NZ_FQUM01000001.1"/>
</dbReference>
<feature type="signal peptide" evidence="1">
    <location>
        <begin position="1"/>
        <end position="17"/>
    </location>
</feature>
<dbReference type="STRING" id="1484053.SAMN05444274_101151"/>
<accession>A0A1M4SUZ4</accession>
<dbReference type="InterPro" id="IPR022298">
    <property type="entry name" value="Conjug_transposon_TraN"/>
</dbReference>
<dbReference type="EMBL" id="FQUM01000001">
    <property type="protein sequence ID" value="SHE35797.1"/>
    <property type="molecule type" value="Genomic_DNA"/>
</dbReference>
<organism evidence="2 3">
    <name type="scientific">Mariniphaga anaerophila</name>
    <dbReference type="NCBI Taxonomy" id="1484053"/>
    <lineage>
        <taxon>Bacteria</taxon>
        <taxon>Pseudomonadati</taxon>
        <taxon>Bacteroidota</taxon>
        <taxon>Bacteroidia</taxon>
        <taxon>Marinilabiliales</taxon>
        <taxon>Prolixibacteraceae</taxon>
        <taxon>Mariniphaga</taxon>
    </lineage>
</organism>
<reference evidence="2 3" key="1">
    <citation type="submission" date="2016-11" db="EMBL/GenBank/DDBJ databases">
        <authorList>
            <person name="Jaros S."/>
            <person name="Januszkiewicz K."/>
            <person name="Wedrychowicz H."/>
        </authorList>
    </citation>
    <scope>NUCLEOTIDE SEQUENCE [LARGE SCALE GENOMIC DNA]</scope>
    <source>
        <strain evidence="2 3">DSM 26910</strain>
    </source>
</reference>
<dbReference type="Pfam" id="PF13595">
    <property type="entry name" value="DUF4138"/>
    <property type="match status" value="1"/>
</dbReference>
<keyword evidence="1" id="KW-0732">Signal</keyword>
<dbReference type="Proteomes" id="UP000184164">
    <property type="component" value="Unassembled WGS sequence"/>
</dbReference>
<evidence type="ECO:0000256" key="1">
    <source>
        <dbReference type="SAM" id="SignalP"/>
    </source>
</evidence>
<gene>
    <name evidence="2" type="ORF">SAMN05444274_101151</name>
</gene>
<dbReference type="AlphaFoldDB" id="A0A1M4SUZ4"/>
<feature type="chain" id="PRO_5012477108" evidence="1">
    <location>
        <begin position="18"/>
        <end position="266"/>
    </location>
</feature>
<protein>
    <submittedName>
        <fullName evidence="2">Bacteroides conjugative transposon TraN protein</fullName>
    </submittedName>
</protein>
<dbReference type="OrthoDB" id="1038500at2"/>
<keyword evidence="3" id="KW-1185">Reference proteome</keyword>
<name>A0A1M4SUZ4_9BACT</name>
<sequence>MKVLILAFLTSFQLSLAAQNSICVHETKTTHIICPERVSYLRAGDSSRIIAEVVPEHPNLVRVKATEPFEGKSSLAVVSAGAIYSLVVSYGKACPIEYCLESFSGKKAGTLSAGPVPEYVLEELCRQLLTQRSRHVRLRKTQKDGIVLRLNNIGQNNDWLFFEISITNTTAASYRIDGFNWWIDDQRQVKATNVQEYPVHPEFACYGVATIPAATTLREVFVLPRLSLPGKRILRLEMRENALGNTGRTLSLDIKNRDILKARPLK</sequence>